<dbReference type="Proteomes" id="UP001385951">
    <property type="component" value="Unassembled WGS sequence"/>
</dbReference>
<dbReference type="InterPro" id="IPR032710">
    <property type="entry name" value="NTF2-like_dom_sf"/>
</dbReference>
<evidence type="ECO:0008006" key="3">
    <source>
        <dbReference type="Google" id="ProtNLM"/>
    </source>
</evidence>
<protein>
    <recommendedName>
        <fullName evidence="3">NTF2-like protein</fullName>
    </recommendedName>
</protein>
<evidence type="ECO:0000313" key="1">
    <source>
        <dbReference type="EMBL" id="KAK7691381.1"/>
    </source>
</evidence>
<dbReference type="Pfam" id="PF07366">
    <property type="entry name" value="SnoaL"/>
    <property type="match status" value="1"/>
</dbReference>
<dbReference type="GO" id="GO:0030638">
    <property type="term" value="P:polyketide metabolic process"/>
    <property type="evidence" value="ECO:0007669"/>
    <property type="project" value="InterPro"/>
</dbReference>
<evidence type="ECO:0000313" key="2">
    <source>
        <dbReference type="Proteomes" id="UP001385951"/>
    </source>
</evidence>
<dbReference type="Gene3D" id="3.10.450.50">
    <property type="match status" value="1"/>
</dbReference>
<organism evidence="1 2">
    <name type="scientific">Cerrena zonata</name>
    <dbReference type="NCBI Taxonomy" id="2478898"/>
    <lineage>
        <taxon>Eukaryota</taxon>
        <taxon>Fungi</taxon>
        <taxon>Dikarya</taxon>
        <taxon>Basidiomycota</taxon>
        <taxon>Agaricomycotina</taxon>
        <taxon>Agaricomycetes</taxon>
        <taxon>Polyporales</taxon>
        <taxon>Cerrenaceae</taxon>
        <taxon>Cerrena</taxon>
    </lineage>
</organism>
<reference evidence="1 2" key="1">
    <citation type="submission" date="2022-09" db="EMBL/GenBank/DDBJ databases">
        <authorList>
            <person name="Palmer J.M."/>
        </authorList>
    </citation>
    <scope>NUCLEOTIDE SEQUENCE [LARGE SCALE GENOMIC DNA]</scope>
    <source>
        <strain evidence="1 2">DSM 7382</strain>
    </source>
</reference>
<dbReference type="EMBL" id="JASBNA010000005">
    <property type="protein sequence ID" value="KAK7691381.1"/>
    <property type="molecule type" value="Genomic_DNA"/>
</dbReference>
<proteinExistence type="predicted"/>
<gene>
    <name evidence="1" type="ORF">QCA50_004780</name>
</gene>
<dbReference type="SUPFAM" id="SSF54427">
    <property type="entry name" value="NTF2-like"/>
    <property type="match status" value="1"/>
</dbReference>
<comment type="caution">
    <text evidence="1">The sequence shown here is derived from an EMBL/GenBank/DDBJ whole genome shotgun (WGS) entry which is preliminary data.</text>
</comment>
<dbReference type="InterPro" id="IPR009959">
    <property type="entry name" value="Cyclase_SnoaL-like"/>
</dbReference>
<accession>A0AAW0GPF1</accession>
<sequence>MATSIKLSADETKNRFGVSIAIENFPSEITAVEAKNVQTVLSYMEIAYSPTDNKGTESVKHLCAPNDTFEAVSTFPKAHSAEGYADEHAKVMSALSDLRIVRFDIVSPKGNFVSLRYTARGSHNGGPHNGIPATGNSAEWTAAGNFVIDEETGKIKHWWKDWDKMRMWKQLGWVKPQDAEFL</sequence>
<name>A0AAW0GPF1_9APHY</name>
<keyword evidence="2" id="KW-1185">Reference proteome</keyword>
<dbReference type="AlphaFoldDB" id="A0AAW0GPF1"/>